<name>A0A1B4V8X0_9GAMM</name>
<keyword evidence="2" id="KW-1185">Reference proteome</keyword>
<sequence>MPYFVFRFGPDRKPVLVDTFEKYKDAKDACRNLRRQESPDDPNGIRMAFAKTEHDAKRLLAEKREPSSPLEEWEA</sequence>
<dbReference type="OrthoDB" id="5771673at2"/>
<dbReference type="Proteomes" id="UP000218899">
    <property type="component" value="Chromosome"/>
</dbReference>
<reference evidence="1 2" key="1">
    <citation type="submission" date="2015-08" db="EMBL/GenBank/DDBJ databases">
        <title>Complete genome sequence of Sulfurifustis variabilis.</title>
        <authorList>
            <person name="Miura A."/>
            <person name="Kojima H."/>
            <person name="Fukui M."/>
        </authorList>
    </citation>
    <scope>NUCLEOTIDE SEQUENCE [LARGE SCALE GENOMIC DNA]</scope>
    <source>
        <strain evidence="2">skN76</strain>
    </source>
</reference>
<protein>
    <submittedName>
        <fullName evidence="1">Uncharacterized protein</fullName>
    </submittedName>
</protein>
<dbReference type="EMBL" id="AP014936">
    <property type="protein sequence ID" value="BAU47894.1"/>
    <property type="molecule type" value="Genomic_DNA"/>
</dbReference>
<evidence type="ECO:0000313" key="1">
    <source>
        <dbReference type="EMBL" id="BAU47894.1"/>
    </source>
</evidence>
<dbReference type="KEGG" id="sva:SVA_1326"/>
<dbReference type="RefSeq" id="WP_096460436.1">
    <property type="nucleotide sequence ID" value="NZ_AP014936.1"/>
</dbReference>
<evidence type="ECO:0000313" key="2">
    <source>
        <dbReference type="Proteomes" id="UP000218899"/>
    </source>
</evidence>
<proteinExistence type="predicted"/>
<accession>A0A1B4V8X0</accession>
<gene>
    <name evidence="1" type="ORF">SVA_1326</name>
</gene>
<organism evidence="1 2">
    <name type="scientific">Sulfurifustis variabilis</name>
    <dbReference type="NCBI Taxonomy" id="1675686"/>
    <lineage>
        <taxon>Bacteria</taxon>
        <taxon>Pseudomonadati</taxon>
        <taxon>Pseudomonadota</taxon>
        <taxon>Gammaproteobacteria</taxon>
        <taxon>Acidiferrobacterales</taxon>
        <taxon>Acidiferrobacteraceae</taxon>
        <taxon>Sulfurifustis</taxon>
    </lineage>
</organism>
<dbReference type="AlphaFoldDB" id="A0A1B4V8X0"/>